<keyword evidence="10" id="KW-1185">Reference proteome</keyword>
<evidence type="ECO:0000256" key="2">
    <source>
        <dbReference type="ARBA" id="ARBA00022448"/>
    </source>
</evidence>
<evidence type="ECO:0000259" key="8">
    <source>
        <dbReference type="PROSITE" id="PS50928"/>
    </source>
</evidence>
<evidence type="ECO:0000313" key="9">
    <source>
        <dbReference type="EMBL" id="MDC7682669.1"/>
    </source>
</evidence>
<comment type="similarity">
    <text evidence="7">Belongs to the binding-protein-dependent transport system permease family.</text>
</comment>
<dbReference type="SUPFAM" id="SSF161098">
    <property type="entry name" value="MetI-like"/>
    <property type="match status" value="1"/>
</dbReference>
<keyword evidence="4 7" id="KW-0812">Transmembrane</keyword>
<dbReference type="EMBL" id="JAQQKX010000003">
    <property type="protein sequence ID" value="MDC7682669.1"/>
    <property type="molecule type" value="Genomic_DNA"/>
</dbReference>
<protein>
    <submittedName>
        <fullName evidence="9">Phosphonate ABC transporter, permease protein PhnE</fullName>
    </submittedName>
</protein>
<dbReference type="InterPro" id="IPR000515">
    <property type="entry name" value="MetI-like"/>
</dbReference>
<dbReference type="NCBIfam" id="TIGR01097">
    <property type="entry name" value="PhnE"/>
    <property type="match status" value="1"/>
</dbReference>
<dbReference type="InterPro" id="IPR035906">
    <property type="entry name" value="MetI-like_sf"/>
</dbReference>
<evidence type="ECO:0000256" key="6">
    <source>
        <dbReference type="ARBA" id="ARBA00023136"/>
    </source>
</evidence>
<keyword evidence="6 7" id="KW-0472">Membrane</keyword>
<evidence type="ECO:0000256" key="1">
    <source>
        <dbReference type="ARBA" id="ARBA00004651"/>
    </source>
</evidence>
<dbReference type="PANTHER" id="PTHR30043:SF1">
    <property type="entry name" value="ABC TRANSPORT SYSTEM PERMEASE PROTEIN P69"/>
    <property type="match status" value="1"/>
</dbReference>
<organism evidence="9 10">
    <name type="scientific">Asticcacaulis aquaticus</name>
    <dbReference type="NCBI Taxonomy" id="2984212"/>
    <lineage>
        <taxon>Bacteria</taxon>
        <taxon>Pseudomonadati</taxon>
        <taxon>Pseudomonadota</taxon>
        <taxon>Alphaproteobacteria</taxon>
        <taxon>Caulobacterales</taxon>
        <taxon>Caulobacteraceae</taxon>
        <taxon>Asticcacaulis</taxon>
    </lineage>
</organism>
<sequence>MSESRLTALEPPRASLSQKLLTWGVWLAVGLVLALSFKGAQIGNLPSLWQNSANTSAYMRDYVHPDFSSWPTVRMYIEQMGLTIAVAIWGTVISVVLAVPFALLSSANIAPSWIVFPVRRLMDVLRSVNELVLGTAFVVAVGLGPLAGVLALALHNTGVLAKLFSEAVEAVDNAPIEGVRATGGTRLHEIVWGVIPQVGPLWTSFALYRFESSARSATVLGLIGAGGIGQILFDNINSFNYARVSAIAIVIVVAVTLIDIASSAIRKRLL</sequence>
<keyword evidence="5 7" id="KW-1133">Transmembrane helix</keyword>
<dbReference type="RefSeq" id="WP_272747153.1">
    <property type="nucleotide sequence ID" value="NZ_JAQQKX010000003.1"/>
</dbReference>
<feature type="transmembrane region" description="Helical" evidence="7">
    <location>
        <begin position="131"/>
        <end position="154"/>
    </location>
</feature>
<evidence type="ECO:0000313" key="10">
    <source>
        <dbReference type="Proteomes" id="UP001214854"/>
    </source>
</evidence>
<reference evidence="9 10" key="1">
    <citation type="submission" date="2023-01" db="EMBL/GenBank/DDBJ databases">
        <title>Novel species of the genus Asticcacaulis isolated from rivers.</title>
        <authorList>
            <person name="Lu H."/>
        </authorList>
    </citation>
    <scope>NUCLEOTIDE SEQUENCE [LARGE SCALE GENOMIC DNA]</scope>
    <source>
        <strain evidence="9 10">BYS171W</strain>
    </source>
</reference>
<keyword evidence="2 7" id="KW-0813">Transport</keyword>
<comment type="subcellular location">
    <subcellularLocation>
        <location evidence="1 7">Cell membrane</location>
        <topology evidence="1 7">Multi-pass membrane protein</topology>
    </subcellularLocation>
</comment>
<accession>A0ABT5HRI6</accession>
<dbReference type="Proteomes" id="UP001214854">
    <property type="component" value="Unassembled WGS sequence"/>
</dbReference>
<feature type="transmembrane region" description="Helical" evidence="7">
    <location>
        <begin position="20"/>
        <end position="37"/>
    </location>
</feature>
<evidence type="ECO:0000256" key="5">
    <source>
        <dbReference type="ARBA" id="ARBA00022989"/>
    </source>
</evidence>
<dbReference type="PANTHER" id="PTHR30043">
    <property type="entry name" value="PHOSPHONATES TRANSPORT SYSTEM PERMEASE PROTEIN"/>
    <property type="match status" value="1"/>
</dbReference>
<gene>
    <name evidence="9" type="primary">phnE</name>
    <name evidence="9" type="ORF">PQU92_05240</name>
</gene>
<evidence type="ECO:0000256" key="7">
    <source>
        <dbReference type="RuleBase" id="RU363032"/>
    </source>
</evidence>
<comment type="caution">
    <text evidence="9">The sequence shown here is derived from an EMBL/GenBank/DDBJ whole genome shotgun (WGS) entry which is preliminary data.</text>
</comment>
<feature type="transmembrane region" description="Helical" evidence="7">
    <location>
        <begin position="214"/>
        <end position="233"/>
    </location>
</feature>
<dbReference type="InterPro" id="IPR005769">
    <property type="entry name" value="PhnE/PtxC"/>
</dbReference>
<dbReference type="Pfam" id="PF00528">
    <property type="entry name" value="BPD_transp_1"/>
    <property type="match status" value="1"/>
</dbReference>
<dbReference type="Gene3D" id="1.10.3720.10">
    <property type="entry name" value="MetI-like"/>
    <property type="match status" value="1"/>
</dbReference>
<name>A0ABT5HRI6_9CAUL</name>
<evidence type="ECO:0000256" key="4">
    <source>
        <dbReference type="ARBA" id="ARBA00022692"/>
    </source>
</evidence>
<evidence type="ECO:0000256" key="3">
    <source>
        <dbReference type="ARBA" id="ARBA00022475"/>
    </source>
</evidence>
<feature type="domain" description="ABC transmembrane type-1" evidence="8">
    <location>
        <begin position="80"/>
        <end position="262"/>
    </location>
</feature>
<proteinExistence type="inferred from homology"/>
<feature type="transmembrane region" description="Helical" evidence="7">
    <location>
        <begin position="245"/>
        <end position="265"/>
    </location>
</feature>
<feature type="transmembrane region" description="Helical" evidence="7">
    <location>
        <begin position="84"/>
        <end position="111"/>
    </location>
</feature>
<dbReference type="PROSITE" id="PS50928">
    <property type="entry name" value="ABC_TM1"/>
    <property type="match status" value="1"/>
</dbReference>
<keyword evidence="3" id="KW-1003">Cell membrane</keyword>